<dbReference type="AlphaFoldDB" id="A0A2S7IQ67"/>
<feature type="domain" description="DUF4131" evidence="8">
    <location>
        <begin position="26"/>
        <end position="186"/>
    </location>
</feature>
<evidence type="ECO:0000256" key="2">
    <source>
        <dbReference type="ARBA" id="ARBA00022475"/>
    </source>
</evidence>
<proteinExistence type="predicted"/>
<keyword evidence="5 6" id="KW-0472">Membrane</keyword>
<keyword evidence="10" id="KW-1185">Reference proteome</keyword>
<feature type="domain" description="ComEC/Rec2-related protein" evidence="7">
    <location>
        <begin position="232"/>
        <end position="358"/>
    </location>
</feature>
<dbReference type="EMBL" id="PTRA01000001">
    <property type="protein sequence ID" value="PQA59816.1"/>
    <property type="molecule type" value="Genomic_DNA"/>
</dbReference>
<evidence type="ECO:0000313" key="9">
    <source>
        <dbReference type="EMBL" id="PQA59816.1"/>
    </source>
</evidence>
<evidence type="ECO:0000256" key="1">
    <source>
        <dbReference type="ARBA" id="ARBA00004651"/>
    </source>
</evidence>
<comment type="subcellular location">
    <subcellularLocation>
        <location evidence="1">Cell membrane</location>
        <topology evidence="1">Multi-pass membrane protein</topology>
    </subcellularLocation>
</comment>
<dbReference type="InterPro" id="IPR004477">
    <property type="entry name" value="ComEC_N"/>
</dbReference>
<reference evidence="10" key="1">
    <citation type="submission" date="2018-02" db="EMBL/GenBank/DDBJ databases">
        <title>Genome sequencing of Solimonas sp. HR-BB.</title>
        <authorList>
            <person name="Lee Y."/>
            <person name="Jeon C.O."/>
        </authorList>
    </citation>
    <scope>NUCLEOTIDE SEQUENCE [LARGE SCALE GENOMIC DNA]</scope>
    <source>
        <strain evidence="10">HR-U</strain>
    </source>
</reference>
<evidence type="ECO:0000259" key="8">
    <source>
        <dbReference type="Pfam" id="PF13567"/>
    </source>
</evidence>
<gene>
    <name evidence="9" type="ORF">C5O19_09395</name>
</gene>
<evidence type="ECO:0000259" key="7">
    <source>
        <dbReference type="Pfam" id="PF03772"/>
    </source>
</evidence>
<organism evidence="9 10">
    <name type="scientific">Siphonobacter curvatus</name>
    <dbReference type="NCBI Taxonomy" id="2094562"/>
    <lineage>
        <taxon>Bacteria</taxon>
        <taxon>Pseudomonadati</taxon>
        <taxon>Bacteroidota</taxon>
        <taxon>Cytophagia</taxon>
        <taxon>Cytophagales</taxon>
        <taxon>Cytophagaceae</taxon>
        <taxon>Siphonobacter</taxon>
    </lineage>
</organism>
<dbReference type="Proteomes" id="UP000239590">
    <property type="component" value="Unassembled WGS sequence"/>
</dbReference>
<evidence type="ECO:0008006" key="11">
    <source>
        <dbReference type="Google" id="ProtNLM"/>
    </source>
</evidence>
<keyword evidence="3 6" id="KW-0812">Transmembrane</keyword>
<evidence type="ECO:0000256" key="3">
    <source>
        <dbReference type="ARBA" id="ARBA00022692"/>
    </source>
</evidence>
<accession>A0A2S7IQ67</accession>
<dbReference type="OrthoDB" id="9761531at2"/>
<evidence type="ECO:0000256" key="5">
    <source>
        <dbReference type="ARBA" id="ARBA00023136"/>
    </source>
</evidence>
<feature type="transmembrane region" description="Helical" evidence="6">
    <location>
        <begin position="252"/>
        <end position="275"/>
    </location>
</feature>
<feature type="transmembrane region" description="Helical" evidence="6">
    <location>
        <begin position="338"/>
        <end position="360"/>
    </location>
</feature>
<keyword evidence="4 6" id="KW-1133">Transmembrane helix</keyword>
<feature type="transmembrane region" description="Helical" evidence="6">
    <location>
        <begin position="287"/>
        <end position="303"/>
    </location>
</feature>
<name>A0A2S7IQ67_9BACT</name>
<dbReference type="PANTHER" id="PTHR30619">
    <property type="entry name" value="DNA INTERNALIZATION/COMPETENCE PROTEIN COMEC/REC2"/>
    <property type="match status" value="1"/>
</dbReference>
<keyword evidence="2" id="KW-1003">Cell membrane</keyword>
<dbReference type="NCBIfam" id="TIGR00360">
    <property type="entry name" value="ComEC_N-term"/>
    <property type="match status" value="1"/>
</dbReference>
<dbReference type="Pfam" id="PF03772">
    <property type="entry name" value="Competence"/>
    <property type="match status" value="1"/>
</dbReference>
<comment type="caution">
    <text evidence="9">The sequence shown here is derived from an EMBL/GenBank/DDBJ whole genome shotgun (WGS) entry which is preliminary data.</text>
</comment>
<evidence type="ECO:0000256" key="6">
    <source>
        <dbReference type="SAM" id="Phobius"/>
    </source>
</evidence>
<dbReference type="GO" id="GO:0005886">
    <property type="term" value="C:plasma membrane"/>
    <property type="evidence" value="ECO:0007669"/>
    <property type="project" value="UniProtKB-SubCell"/>
</dbReference>
<protein>
    <recommendedName>
        <fullName evidence="11">Competence protein ComEC</fullName>
    </recommendedName>
</protein>
<dbReference type="InterPro" id="IPR052159">
    <property type="entry name" value="Competence_DNA_uptake"/>
</dbReference>
<sequence length="361" mass="40667">MFWNSYPLIRYTLAFTAGIILYTQTSLPLIALVLTGFVTLTLYLYFHFLGKQLSWLSGPAGVVTVGILGWLFTAQADDSTRPDYLVHLPGPVEGYRAVLSSAVETKSNTFRVTAQVEQVRIHSRWLPARGKVLLFIDRNVPHKPAYGNELLVRKAPKRVEPPHNPNEFNYQQYLKYQGIDYQQYLHVGEFVRLDKRPPSRFVQLALQVNESATALLAQQLTSRNELAVASAMLLGVRDELDSNLLRAYSAAGAVHTLSVSGMHVGILFLVLSWFLQPLRKGSSYKKWGFVGIVFTFLWGYALLTGMSAPVLRSAIMLSVFVIGDTFRLSRNSFNTLTFSALVILVFNPYALFQMGFRLIYQ</sequence>
<evidence type="ECO:0000313" key="10">
    <source>
        <dbReference type="Proteomes" id="UP000239590"/>
    </source>
</evidence>
<feature type="transmembrane region" description="Helical" evidence="6">
    <location>
        <begin position="53"/>
        <end position="72"/>
    </location>
</feature>
<evidence type="ECO:0000256" key="4">
    <source>
        <dbReference type="ARBA" id="ARBA00022989"/>
    </source>
</evidence>
<dbReference type="Pfam" id="PF13567">
    <property type="entry name" value="DUF4131"/>
    <property type="match status" value="1"/>
</dbReference>
<dbReference type="PANTHER" id="PTHR30619:SF1">
    <property type="entry name" value="RECOMBINATION PROTEIN 2"/>
    <property type="match status" value="1"/>
</dbReference>
<dbReference type="InterPro" id="IPR025405">
    <property type="entry name" value="DUF4131"/>
</dbReference>